<dbReference type="PRINTS" id="PR00380">
    <property type="entry name" value="KINESINHEAVY"/>
</dbReference>
<dbReference type="InterPro" id="IPR001752">
    <property type="entry name" value="Kinesin_motor_dom"/>
</dbReference>
<feature type="compositionally biased region" description="Polar residues" evidence="7">
    <location>
        <begin position="267"/>
        <end position="281"/>
    </location>
</feature>
<dbReference type="AlphaFoldDB" id="A0A183AEZ5"/>
<evidence type="ECO:0000259" key="8">
    <source>
        <dbReference type="PROSITE" id="PS50067"/>
    </source>
</evidence>
<reference evidence="11" key="1">
    <citation type="submission" date="2016-06" db="UniProtKB">
        <authorList>
            <consortium name="WormBaseParasite"/>
        </authorList>
    </citation>
    <scope>IDENTIFICATION</scope>
</reference>
<dbReference type="GO" id="GO:0005856">
    <property type="term" value="C:cytoskeleton"/>
    <property type="evidence" value="ECO:0007669"/>
    <property type="project" value="UniProtKB-SubCell"/>
</dbReference>
<dbReference type="WBParaSite" id="ECPE_0000554301-mRNA-1">
    <property type="protein sequence ID" value="ECPE_0000554301-mRNA-1"/>
    <property type="gene ID" value="ECPE_0000554301"/>
</dbReference>
<dbReference type="PROSITE" id="PS50067">
    <property type="entry name" value="KINESIN_MOTOR_2"/>
    <property type="match status" value="1"/>
</dbReference>
<dbReference type="InterPro" id="IPR027417">
    <property type="entry name" value="P-loop_NTPase"/>
</dbReference>
<gene>
    <name evidence="9" type="ORF">ECPE_LOCUS5530</name>
</gene>
<dbReference type="Proteomes" id="UP000272942">
    <property type="component" value="Unassembled WGS sequence"/>
</dbReference>
<dbReference type="InterPro" id="IPR027640">
    <property type="entry name" value="Kinesin-like_fam"/>
</dbReference>
<dbReference type="GO" id="GO:0007018">
    <property type="term" value="P:microtubule-based movement"/>
    <property type="evidence" value="ECO:0007669"/>
    <property type="project" value="InterPro"/>
</dbReference>
<sequence length="739" mass="84267">MLLLEETLGREIPLVDLNVAGFCDANEREYFPLQYQIAALEQKLVTCATQYAQLQDEHKTLRKSHYLMEDHIRNANLIARDQVVFENLKMNYQLVSATSLKKERDRALHEESAARGIANEALKQVKLLTAAIEAHKSITEELEAQREYSRGMYNKSIRHFQEEFEHKSLLQLARDERRQKHLESLVFELKKSMKDKSLENLKNVEIDGEPVALTEAQKQWFVNSKIVSELAEEFENPPSSLADWANECRRTSVSTIPESMQMDGTIPMSNGPETNATTAPVRNSAVMRNEEGDAKGQMITMDDERAAWEQLRLQWESKTKEKDKEITQLKDKIKQLENDLKELRNKREFEMKVDQRVKTLQRENEVLLEQYRTEVLLRRKYHSQVEELKGKIRLFCRIRAPNPTELSKKATIVTQIPDEHTVMVRSGKESKLFPFDRVFGANCNHEQFMAEISNLVQAAIDGYNVGILAYGQADTGRSYTLVGDQRDPGIIPRICMEIFNRMEQPNFKQSFVYDVSINMYELANDKVTDLLTTTPATLEQAEITKDNNGLLHVQGLTKLTAYCSAELLEYFHKGNSFRAGHRVRAGTVATHCITCINISTTNKFTEITYKGRITLIDLAEGDKTQRPPPPGEITKETRHFDETLHGIGEVILALHMSQTATNYRSNKLATLLQEAIGGNAKTLMIVHVNPTEAAVTDTIAALNHASRLRSVIKESSRISNSEQIARLRSTLERLRTTEG</sequence>
<dbReference type="GO" id="GO:0008017">
    <property type="term" value="F:microtubule binding"/>
    <property type="evidence" value="ECO:0007669"/>
    <property type="project" value="InterPro"/>
</dbReference>
<dbReference type="InterPro" id="IPR036961">
    <property type="entry name" value="Kinesin_motor_dom_sf"/>
</dbReference>
<keyword evidence="4" id="KW-0963">Cytoplasm</keyword>
<comment type="similarity">
    <text evidence="5">Belongs to the TRAFAC class myosin-kinesin ATPase superfamily. Kinesin family.</text>
</comment>
<dbReference type="Gene3D" id="3.40.850.10">
    <property type="entry name" value="Kinesin motor domain"/>
    <property type="match status" value="1"/>
</dbReference>
<evidence type="ECO:0000256" key="2">
    <source>
        <dbReference type="ARBA" id="ARBA00022741"/>
    </source>
</evidence>
<evidence type="ECO:0000256" key="3">
    <source>
        <dbReference type="ARBA" id="ARBA00022840"/>
    </source>
</evidence>
<comment type="subcellular location">
    <subcellularLocation>
        <location evidence="1">Cytoplasm</location>
        <location evidence="1">Cytoskeleton</location>
    </subcellularLocation>
</comment>
<feature type="coiled-coil region" evidence="6">
    <location>
        <begin position="319"/>
        <end position="353"/>
    </location>
</feature>
<evidence type="ECO:0000256" key="7">
    <source>
        <dbReference type="SAM" id="MobiDB-lite"/>
    </source>
</evidence>
<dbReference type="GO" id="GO:0003777">
    <property type="term" value="F:microtubule motor activity"/>
    <property type="evidence" value="ECO:0007669"/>
    <property type="project" value="InterPro"/>
</dbReference>
<comment type="caution">
    <text evidence="5">Lacks conserved residue(s) required for the propagation of feature annotation.</text>
</comment>
<keyword evidence="3" id="KW-0067">ATP-binding</keyword>
<feature type="region of interest" description="Disordered" evidence="7">
    <location>
        <begin position="260"/>
        <end position="281"/>
    </location>
</feature>
<proteinExistence type="inferred from homology"/>
<evidence type="ECO:0000313" key="10">
    <source>
        <dbReference type="Proteomes" id="UP000272942"/>
    </source>
</evidence>
<dbReference type="GO" id="GO:0005524">
    <property type="term" value="F:ATP binding"/>
    <property type="evidence" value="ECO:0007669"/>
    <property type="project" value="UniProtKB-KW"/>
</dbReference>
<dbReference type="OrthoDB" id="3176171at2759"/>
<dbReference type="SMART" id="SM00129">
    <property type="entry name" value="KISc"/>
    <property type="match status" value="1"/>
</dbReference>
<protein>
    <submittedName>
        <fullName evidence="11">Kinesin motor domain-containing protein</fullName>
    </submittedName>
</protein>
<evidence type="ECO:0000256" key="4">
    <source>
        <dbReference type="ARBA" id="ARBA00023212"/>
    </source>
</evidence>
<keyword evidence="10" id="KW-1185">Reference proteome</keyword>
<dbReference type="EMBL" id="UZAN01042398">
    <property type="protein sequence ID" value="VDP75785.1"/>
    <property type="molecule type" value="Genomic_DNA"/>
</dbReference>
<evidence type="ECO:0000256" key="6">
    <source>
        <dbReference type="SAM" id="Coils"/>
    </source>
</evidence>
<keyword evidence="4" id="KW-0206">Cytoskeleton</keyword>
<reference evidence="9 10" key="2">
    <citation type="submission" date="2018-11" db="EMBL/GenBank/DDBJ databases">
        <authorList>
            <consortium name="Pathogen Informatics"/>
        </authorList>
    </citation>
    <scope>NUCLEOTIDE SEQUENCE [LARGE SCALE GENOMIC DNA]</scope>
    <source>
        <strain evidence="9 10">Egypt</strain>
    </source>
</reference>
<feature type="domain" description="Kinesin motor" evidence="8">
    <location>
        <begin position="391"/>
        <end position="711"/>
    </location>
</feature>
<evidence type="ECO:0000256" key="5">
    <source>
        <dbReference type="PROSITE-ProRule" id="PRU00283"/>
    </source>
</evidence>
<evidence type="ECO:0000313" key="11">
    <source>
        <dbReference type="WBParaSite" id="ECPE_0000554301-mRNA-1"/>
    </source>
</evidence>
<keyword evidence="6" id="KW-0175">Coiled coil</keyword>
<evidence type="ECO:0000313" key="9">
    <source>
        <dbReference type="EMBL" id="VDP75785.1"/>
    </source>
</evidence>
<organism evidence="11">
    <name type="scientific">Echinostoma caproni</name>
    <dbReference type="NCBI Taxonomy" id="27848"/>
    <lineage>
        <taxon>Eukaryota</taxon>
        <taxon>Metazoa</taxon>
        <taxon>Spiralia</taxon>
        <taxon>Lophotrochozoa</taxon>
        <taxon>Platyhelminthes</taxon>
        <taxon>Trematoda</taxon>
        <taxon>Digenea</taxon>
        <taxon>Plagiorchiida</taxon>
        <taxon>Echinostomata</taxon>
        <taxon>Echinostomatoidea</taxon>
        <taxon>Echinostomatidae</taxon>
        <taxon>Echinostoma</taxon>
    </lineage>
</organism>
<dbReference type="PANTHER" id="PTHR47972">
    <property type="entry name" value="KINESIN-LIKE PROTEIN KLP-3"/>
    <property type="match status" value="1"/>
</dbReference>
<keyword evidence="2" id="KW-0547">Nucleotide-binding</keyword>
<name>A0A183AEZ5_9TREM</name>
<evidence type="ECO:0000256" key="1">
    <source>
        <dbReference type="ARBA" id="ARBA00004245"/>
    </source>
</evidence>
<dbReference type="SUPFAM" id="SSF52540">
    <property type="entry name" value="P-loop containing nucleoside triphosphate hydrolases"/>
    <property type="match status" value="1"/>
</dbReference>
<accession>A0A183AEZ5</accession>
<dbReference type="Pfam" id="PF00225">
    <property type="entry name" value="Kinesin"/>
    <property type="match status" value="1"/>
</dbReference>